<dbReference type="GO" id="GO:0005524">
    <property type="term" value="F:ATP binding"/>
    <property type="evidence" value="ECO:0007669"/>
    <property type="project" value="UniProtKB-KW"/>
</dbReference>
<dbReference type="InterPro" id="IPR003439">
    <property type="entry name" value="ABC_transporter-like_ATP-bd"/>
</dbReference>
<proteinExistence type="inferred from homology"/>
<dbReference type="EMBL" id="FTOA01000004">
    <property type="protein sequence ID" value="SIS85845.1"/>
    <property type="molecule type" value="Genomic_DNA"/>
</dbReference>
<keyword evidence="2" id="KW-0813">Transport</keyword>
<dbReference type="GO" id="GO:0016887">
    <property type="term" value="F:ATP hydrolysis activity"/>
    <property type="evidence" value="ECO:0007669"/>
    <property type="project" value="InterPro"/>
</dbReference>
<name>A0A1N7MI87_9PROT</name>
<dbReference type="InterPro" id="IPR050166">
    <property type="entry name" value="ABC_transporter_ATP-bind"/>
</dbReference>
<evidence type="ECO:0000256" key="1">
    <source>
        <dbReference type="ARBA" id="ARBA00005417"/>
    </source>
</evidence>
<keyword evidence="7" id="KW-1185">Reference proteome</keyword>
<dbReference type="InterPro" id="IPR017871">
    <property type="entry name" value="ABC_transporter-like_CS"/>
</dbReference>
<dbReference type="Pfam" id="PF00005">
    <property type="entry name" value="ABC_tran"/>
    <property type="match status" value="1"/>
</dbReference>
<keyword evidence="4 6" id="KW-0067">ATP-binding</keyword>
<comment type="similarity">
    <text evidence="1">Belongs to the ABC transporter superfamily.</text>
</comment>
<evidence type="ECO:0000313" key="6">
    <source>
        <dbReference type="EMBL" id="SIS85845.1"/>
    </source>
</evidence>
<dbReference type="InterPro" id="IPR027417">
    <property type="entry name" value="P-loop_NTPase"/>
</dbReference>
<dbReference type="PROSITE" id="PS00211">
    <property type="entry name" value="ABC_TRANSPORTER_1"/>
    <property type="match status" value="1"/>
</dbReference>
<evidence type="ECO:0000256" key="2">
    <source>
        <dbReference type="ARBA" id="ARBA00022448"/>
    </source>
</evidence>
<dbReference type="Gene3D" id="3.40.50.300">
    <property type="entry name" value="P-loop containing nucleotide triphosphate hydrolases"/>
    <property type="match status" value="1"/>
</dbReference>
<dbReference type="SMART" id="SM00382">
    <property type="entry name" value="AAA"/>
    <property type="match status" value="1"/>
</dbReference>
<dbReference type="PANTHER" id="PTHR42788:SF13">
    <property type="entry name" value="ALIPHATIC SULFONATES IMPORT ATP-BINDING PROTEIN SSUB"/>
    <property type="match status" value="1"/>
</dbReference>
<dbReference type="SUPFAM" id="SSF52540">
    <property type="entry name" value="P-loop containing nucleoside triphosphate hydrolases"/>
    <property type="match status" value="1"/>
</dbReference>
<evidence type="ECO:0000259" key="5">
    <source>
        <dbReference type="PROSITE" id="PS50893"/>
    </source>
</evidence>
<evidence type="ECO:0000313" key="7">
    <source>
        <dbReference type="Proteomes" id="UP000185678"/>
    </source>
</evidence>
<dbReference type="InterPro" id="IPR003593">
    <property type="entry name" value="AAA+_ATPase"/>
</dbReference>
<reference evidence="6 7" key="1">
    <citation type="submission" date="2017-01" db="EMBL/GenBank/DDBJ databases">
        <authorList>
            <person name="Mah S.A."/>
            <person name="Swanson W.J."/>
            <person name="Moy G.W."/>
            <person name="Vacquier V.D."/>
        </authorList>
    </citation>
    <scope>NUCLEOTIDE SEQUENCE [LARGE SCALE GENOMIC DNA]</scope>
    <source>
        <strain evidence="6 7">DSM 11589</strain>
    </source>
</reference>
<keyword evidence="3" id="KW-0547">Nucleotide-binding</keyword>
<organism evidence="6 7">
    <name type="scientific">Insolitispirillum peregrinum</name>
    <dbReference type="NCBI Taxonomy" id="80876"/>
    <lineage>
        <taxon>Bacteria</taxon>
        <taxon>Pseudomonadati</taxon>
        <taxon>Pseudomonadota</taxon>
        <taxon>Alphaproteobacteria</taxon>
        <taxon>Rhodospirillales</taxon>
        <taxon>Novispirillaceae</taxon>
        <taxon>Insolitispirillum</taxon>
    </lineage>
</organism>
<gene>
    <name evidence="6" type="ORF">SAMN05421779_104142</name>
</gene>
<evidence type="ECO:0000256" key="3">
    <source>
        <dbReference type="ARBA" id="ARBA00022741"/>
    </source>
</evidence>
<dbReference type="CDD" id="cd03293">
    <property type="entry name" value="ABC_NrtD_SsuB_transporters"/>
    <property type="match status" value="1"/>
</dbReference>
<evidence type="ECO:0000256" key="4">
    <source>
        <dbReference type="ARBA" id="ARBA00022840"/>
    </source>
</evidence>
<dbReference type="AlphaFoldDB" id="A0A1N7MI87"/>
<feature type="domain" description="ABC transporter" evidence="5">
    <location>
        <begin position="24"/>
        <end position="257"/>
    </location>
</feature>
<dbReference type="Proteomes" id="UP000185678">
    <property type="component" value="Unassembled WGS sequence"/>
</dbReference>
<dbReference type="STRING" id="80876.SAMN05421779_104142"/>
<sequence length="280" mass="31293">MQAPLPPVPPPQTVPPAAIARTIVDARNVTLTYQTADKPVYALSDVSLKINKGDFISLIGPSGCGKTTLMRTIADLEQPTSGEIIVNGMTPEAARLKRAYGYVFQAPALYPWRSVERNVTLPLEIMGMPAAERQQRARDHLEMVGLAGFEKKFPWQLSGGMQQRVSIARALAFEPDLLLMDEPFGALDEITRDHLNLQLTRLWLQTQKTCIFVTHSIAEAVFLSTRIVVMSPRPGKILDVIDCEQHLPRERTLDIRETPEFAHIAQRVREGLMEGHSYDD</sequence>
<protein>
    <submittedName>
        <fullName evidence="6">NitT/TauT family transport system ATP-binding protein</fullName>
    </submittedName>
</protein>
<dbReference type="PANTHER" id="PTHR42788">
    <property type="entry name" value="TAURINE IMPORT ATP-BINDING PROTEIN-RELATED"/>
    <property type="match status" value="1"/>
</dbReference>
<dbReference type="PROSITE" id="PS50893">
    <property type="entry name" value="ABC_TRANSPORTER_2"/>
    <property type="match status" value="1"/>
</dbReference>
<accession>A0A1N7MI87</accession>